<dbReference type="InterPro" id="IPR011050">
    <property type="entry name" value="Pectin_lyase_fold/virulence"/>
</dbReference>
<dbReference type="PANTHER" id="PTHR14209:SF19">
    <property type="entry name" value="ISOAMYL ACETATE-HYDROLYZING ESTERASE 1 HOMOLOG"/>
    <property type="match status" value="1"/>
</dbReference>
<reference evidence="3 4" key="1">
    <citation type="submission" date="2019-06" db="EMBL/GenBank/DDBJ databases">
        <title>Sorghum-associated microbial communities from plants grown in Nebraska, USA.</title>
        <authorList>
            <person name="Schachtman D."/>
        </authorList>
    </citation>
    <scope>NUCLEOTIDE SEQUENCE [LARGE SCALE GENOMIC DNA]</scope>
    <source>
        <strain evidence="3 4">2482</strain>
    </source>
</reference>
<dbReference type="Gene3D" id="2.160.20.10">
    <property type="entry name" value="Single-stranded right-handed beta-helix, Pectin lyase-like"/>
    <property type="match status" value="1"/>
</dbReference>
<gene>
    <name evidence="3" type="ORF">FB550_102414</name>
</gene>
<organism evidence="3 4">
    <name type="scientific">Neobacillus bataviensis</name>
    <dbReference type="NCBI Taxonomy" id="220685"/>
    <lineage>
        <taxon>Bacteria</taxon>
        <taxon>Bacillati</taxon>
        <taxon>Bacillota</taxon>
        <taxon>Bacilli</taxon>
        <taxon>Bacillales</taxon>
        <taxon>Bacillaceae</taxon>
        <taxon>Neobacillus</taxon>
    </lineage>
</organism>
<keyword evidence="4" id="KW-1185">Reference proteome</keyword>
<dbReference type="CDD" id="cd00229">
    <property type="entry name" value="SGNH_hydrolase"/>
    <property type="match status" value="1"/>
</dbReference>
<dbReference type="InterPro" id="IPR013830">
    <property type="entry name" value="SGNH_hydro"/>
</dbReference>
<dbReference type="SUPFAM" id="SSF52266">
    <property type="entry name" value="SGNH hydrolase"/>
    <property type="match status" value="1"/>
</dbReference>
<dbReference type="SMART" id="SM00710">
    <property type="entry name" value="PbH1"/>
    <property type="match status" value="6"/>
</dbReference>
<evidence type="ECO:0000259" key="2">
    <source>
        <dbReference type="Pfam" id="PF13472"/>
    </source>
</evidence>
<sequence>MPWLHKQPDLKNNPLYLEPRVTGVESSLEKVAVYIMPPPNSDKVVNTTNFNNLSALALTSNLPIEIRFQSGTYNIQTLFVFNNTKVKLQTNTTLNFTAGTFYNPETGGNSTVSSVFMNARPYNSDDSNITGYNGHSNITIEGGTVYGGCFMTMMHGNNITVRNVKIMDATADHSFQVNSSRNVLIEGCEFYGVPVQDVSRNYVECIQIDWCTSGGAPGWVSTAPIYDHTTNDGVIIRNCTFGKSLNPTKLQTIYTAIGSHSTDGGRKNKNILIEGCKFADSTYANITAREMENVTIRNNSFSSTDINGNLLHIDGTNNINVYGNTFKDGRRAIYANATVGLHVYNNDIYGGWSYQIFTTEGCENISIVSNSFRDFTFGSTSANAIIALRSAKRFFVENNMAYNVSLSPLNSTGAAQDTMFVFIYATTGDTSKDGFIGRNMVDDYMKIKLDSKVTYSSSVNVYTASQNAGLSWCSIGDSITNGGNSDGTSTQGYYQEYALPLIHNVKTHYKRGYSGYSATKYTNGATGGSVQDKTAEIETADIYTIFLGTNDFSRNAPIGSTADAIGKLDSFWGGLKQIYVDLTNKNMNATIIMITPMKRTVVSGGSTIHWNTSNTAGFKLVDYVNAIKEFASQYGLPVIDLFSISGVSDQTASTLLYDGLHPRVVGNARIGKLIGRQMNSLV</sequence>
<name>A0A561DSP5_9BACI</name>
<dbReference type="InterPro" id="IPR006626">
    <property type="entry name" value="PbH1"/>
</dbReference>
<dbReference type="EMBL" id="VIVN01000002">
    <property type="protein sequence ID" value="TWE06392.1"/>
    <property type="molecule type" value="Genomic_DNA"/>
</dbReference>
<comment type="caution">
    <text evidence="3">The sequence shown here is derived from an EMBL/GenBank/DDBJ whole genome shotgun (WGS) entry which is preliminary data.</text>
</comment>
<accession>A0A561DSP5</accession>
<dbReference type="InterPro" id="IPR036514">
    <property type="entry name" value="SGNH_hydro_sf"/>
</dbReference>
<dbReference type="PANTHER" id="PTHR14209">
    <property type="entry name" value="ISOAMYL ACETATE-HYDROLYZING ESTERASE 1"/>
    <property type="match status" value="1"/>
</dbReference>
<feature type="domain" description="SGNH hydrolase-type esterase" evidence="2">
    <location>
        <begin position="475"/>
        <end position="668"/>
    </location>
</feature>
<dbReference type="Gene3D" id="3.40.50.1110">
    <property type="entry name" value="SGNH hydrolase"/>
    <property type="match status" value="1"/>
</dbReference>
<dbReference type="Pfam" id="PF13472">
    <property type="entry name" value="Lipase_GDSL_2"/>
    <property type="match status" value="1"/>
</dbReference>
<dbReference type="InterPro" id="IPR045136">
    <property type="entry name" value="Iah1-like"/>
</dbReference>
<dbReference type="InterPro" id="IPR039448">
    <property type="entry name" value="Beta_helix"/>
</dbReference>
<dbReference type="InterPro" id="IPR012334">
    <property type="entry name" value="Pectin_lyas_fold"/>
</dbReference>
<dbReference type="Proteomes" id="UP000319671">
    <property type="component" value="Unassembled WGS sequence"/>
</dbReference>
<feature type="domain" description="Right handed beta helix" evidence="1">
    <location>
        <begin position="268"/>
        <end position="403"/>
    </location>
</feature>
<evidence type="ECO:0000313" key="3">
    <source>
        <dbReference type="EMBL" id="TWE06392.1"/>
    </source>
</evidence>
<dbReference type="SUPFAM" id="SSF51126">
    <property type="entry name" value="Pectin lyase-like"/>
    <property type="match status" value="1"/>
</dbReference>
<evidence type="ECO:0000313" key="4">
    <source>
        <dbReference type="Proteomes" id="UP000319671"/>
    </source>
</evidence>
<protein>
    <submittedName>
        <fullName evidence="3">Lysophospholipase L1-like esterase</fullName>
    </submittedName>
</protein>
<proteinExistence type="predicted"/>
<evidence type="ECO:0000259" key="1">
    <source>
        <dbReference type="Pfam" id="PF13229"/>
    </source>
</evidence>
<dbReference type="AlphaFoldDB" id="A0A561DSP5"/>
<dbReference type="Pfam" id="PF13229">
    <property type="entry name" value="Beta_helix"/>
    <property type="match status" value="1"/>
</dbReference>